<feature type="transmembrane region" description="Helical" evidence="1">
    <location>
        <begin position="29"/>
        <end position="46"/>
    </location>
</feature>
<dbReference type="RefSeq" id="WP_055422476.1">
    <property type="nucleotide sequence ID" value="NZ_CYHH01000001.1"/>
</dbReference>
<sequence>MTPPKPLAALLLIVLPVLAWSWHEAADRLTWWLEALPVVLALPLLLTTARRFPLTPLLYGIITIHMVFLLVGAHYTYSQTPFGFWLKALLALERNPYDRLGHFLQGVTPALLARELFVRLAIVRGKGWQGFLAVAVALAFSAFYELLEWGTAMTYGAEAEHFLAMQGDIWDTQWDMATALFAAVLILPLTAARHRCQIALLSARSVPAAPPSR</sequence>
<dbReference type="InterPro" id="IPR058534">
    <property type="entry name" value="YjdF"/>
</dbReference>
<dbReference type="Proteomes" id="UP000182108">
    <property type="component" value="Unassembled WGS sequence"/>
</dbReference>
<gene>
    <name evidence="2" type="ORF">Ga0061068_10180</name>
</gene>
<keyword evidence="1" id="KW-1133">Transmembrane helix</keyword>
<accession>A0A0K6INY4</accession>
<keyword evidence="1" id="KW-0472">Membrane</keyword>
<dbReference type="OrthoDB" id="9786473at2"/>
<keyword evidence="3" id="KW-1185">Reference proteome</keyword>
<feature type="transmembrane region" description="Helical" evidence="1">
    <location>
        <begin position="58"/>
        <end position="77"/>
    </location>
</feature>
<name>A0A0K6INY4_9PROT</name>
<organism evidence="2 3">
    <name type="scientific">Tepidiphilus thermophilus</name>
    <dbReference type="NCBI Taxonomy" id="876478"/>
    <lineage>
        <taxon>Bacteria</taxon>
        <taxon>Pseudomonadati</taxon>
        <taxon>Pseudomonadota</taxon>
        <taxon>Hydrogenophilia</taxon>
        <taxon>Hydrogenophilales</taxon>
        <taxon>Hydrogenophilaceae</taxon>
        <taxon>Tepidiphilus</taxon>
    </lineage>
</organism>
<keyword evidence="1" id="KW-0812">Transmembrane</keyword>
<evidence type="ECO:0000256" key="1">
    <source>
        <dbReference type="SAM" id="Phobius"/>
    </source>
</evidence>
<dbReference type="Pfam" id="PF09997">
    <property type="entry name" value="DUF2238"/>
    <property type="match status" value="1"/>
</dbReference>
<proteinExistence type="predicted"/>
<dbReference type="PIRSF" id="PIRSF020606">
    <property type="entry name" value="UCP020606"/>
    <property type="match status" value="1"/>
</dbReference>
<reference evidence="3" key="1">
    <citation type="submission" date="2015-08" db="EMBL/GenBank/DDBJ databases">
        <authorList>
            <person name="Babu N.S."/>
            <person name="Beckwith C.J."/>
            <person name="Beseler K.G."/>
            <person name="Brison A."/>
            <person name="Carone J.V."/>
            <person name="Caskin T.P."/>
            <person name="Diamond M."/>
            <person name="Durham M.E."/>
            <person name="Foxe J.M."/>
            <person name="Go M."/>
            <person name="Henderson B.A."/>
            <person name="Jones I.B."/>
            <person name="McGettigan J.A."/>
            <person name="Micheletti S.J."/>
            <person name="Nasrallah M.E."/>
            <person name="Ortiz D."/>
            <person name="Piller C.R."/>
            <person name="Privatt S.R."/>
            <person name="Schneider S.L."/>
            <person name="Sharp S."/>
            <person name="Smith T.C."/>
            <person name="Stanton J.D."/>
            <person name="Ullery H.E."/>
            <person name="Wilson R.J."/>
            <person name="Serrano M.G."/>
            <person name="Buck G."/>
            <person name="Lee V."/>
            <person name="Wang Y."/>
            <person name="Carvalho R."/>
            <person name="Voegtly L."/>
            <person name="Shi R."/>
            <person name="Duckworth R."/>
            <person name="Johnson A."/>
            <person name="Loviza R."/>
            <person name="Walstead R."/>
            <person name="Shah Z."/>
            <person name="Kiflezghi M."/>
            <person name="Wade K."/>
            <person name="Ball S.L."/>
            <person name="Bradley K.W."/>
            <person name="Asai D.J."/>
            <person name="Bowman C.A."/>
            <person name="Russell D.A."/>
            <person name="Pope W.H."/>
            <person name="Jacobs-Sera D."/>
            <person name="Hendrix R.W."/>
            <person name="Hatfull G.F."/>
        </authorList>
    </citation>
    <scope>NUCLEOTIDE SEQUENCE [LARGE SCALE GENOMIC DNA]</scope>
    <source>
        <strain evidence="3">JCM 19170</strain>
    </source>
</reference>
<evidence type="ECO:0000313" key="3">
    <source>
        <dbReference type="Proteomes" id="UP000182108"/>
    </source>
</evidence>
<dbReference type="EMBL" id="CYHH01000001">
    <property type="protein sequence ID" value="CUB04804.1"/>
    <property type="molecule type" value="Genomic_DNA"/>
</dbReference>
<dbReference type="InterPro" id="IPR014509">
    <property type="entry name" value="YjdF-like"/>
</dbReference>
<dbReference type="AlphaFoldDB" id="A0A0K6INY4"/>
<evidence type="ECO:0000313" key="2">
    <source>
        <dbReference type="EMBL" id="CUB04804.1"/>
    </source>
</evidence>
<feature type="transmembrane region" description="Helical" evidence="1">
    <location>
        <begin position="174"/>
        <end position="192"/>
    </location>
</feature>
<protein>
    <submittedName>
        <fullName evidence="2">Uncharacterized membrane protein YjdF</fullName>
    </submittedName>
</protein>
<feature type="transmembrane region" description="Helical" evidence="1">
    <location>
        <begin position="130"/>
        <end position="147"/>
    </location>
</feature>
<feature type="transmembrane region" description="Helical" evidence="1">
    <location>
        <begin position="100"/>
        <end position="118"/>
    </location>
</feature>